<comment type="subcellular location">
    <subcellularLocation>
        <location evidence="1">Cell membrane</location>
        <topology evidence="1">Multi-pass membrane protein</topology>
    </subcellularLocation>
</comment>
<dbReference type="PANTHER" id="PTHR43124">
    <property type="entry name" value="PURINE EFFLUX PUMP PBUE"/>
    <property type="match status" value="1"/>
</dbReference>
<keyword evidence="3 6" id="KW-0812">Transmembrane</keyword>
<feature type="transmembrane region" description="Helical" evidence="6">
    <location>
        <begin position="46"/>
        <end position="66"/>
    </location>
</feature>
<dbReference type="RefSeq" id="WP_200199538.1">
    <property type="nucleotide sequence ID" value="NZ_JAENHM010000095.1"/>
</dbReference>
<reference evidence="9" key="1">
    <citation type="submission" date="2021-01" db="EMBL/GenBank/DDBJ databases">
        <title>Genome public.</title>
        <authorList>
            <person name="Liu C."/>
            <person name="Sun Q."/>
        </authorList>
    </citation>
    <scope>NUCLEOTIDE SEQUENCE [LARGE SCALE GENOMIC DNA]</scope>
    <source>
        <strain evidence="9">YIM B02556</strain>
    </source>
</reference>
<evidence type="ECO:0000256" key="4">
    <source>
        <dbReference type="ARBA" id="ARBA00022989"/>
    </source>
</evidence>
<feature type="transmembrane region" description="Helical" evidence="6">
    <location>
        <begin position="246"/>
        <end position="265"/>
    </location>
</feature>
<feature type="transmembrane region" description="Helical" evidence="6">
    <location>
        <begin position="78"/>
        <end position="101"/>
    </location>
</feature>
<dbReference type="Gene3D" id="1.20.1250.20">
    <property type="entry name" value="MFS general substrate transporter like domains"/>
    <property type="match status" value="1"/>
</dbReference>
<feature type="transmembrane region" description="Helical" evidence="6">
    <location>
        <begin position="359"/>
        <end position="379"/>
    </location>
</feature>
<sequence length="394" mass="40016">MRAQVDRLPVAGLSALAVAGFVTILTEALPAGLVPQIGNSLGVSEAMAGQWISIYALGSLLAAIPLTAATRSWRRRPLLLGAIFGFAVANLITALTTSFIVALVARFVGGVSAGLLWALLAGYAVRMAPPHLAGRAMAIAMSGTPLALSIGIPAGTFLGLLAGWRLTFGLLSVIALLLIGWIIAKVPDFAGEAETERPSLAQVFAVPGVRPVLAVTLCFVLAHNILYTYNAPLLIAHGIVGQTDRVLLAFGMAGLVGIGLTAALIDKWLRPLTFTSVGLFLAAAFIFAATDSAPLAVYGAALIWGVGFGGAATLFQTASARAAGSAADVAQAMIVTAWNMAIAGGAIVGGVILETAGVAGLPWVGIALLACAAGSALFMERRASGLKPGRAFPG</sequence>
<dbReference type="SUPFAM" id="SSF103473">
    <property type="entry name" value="MFS general substrate transporter"/>
    <property type="match status" value="1"/>
</dbReference>
<feature type="transmembrane region" description="Helical" evidence="6">
    <location>
        <begin position="295"/>
        <end position="317"/>
    </location>
</feature>
<feature type="transmembrane region" description="Helical" evidence="6">
    <location>
        <begin position="329"/>
        <end position="353"/>
    </location>
</feature>
<accession>A0ABS1FHK0</accession>
<evidence type="ECO:0000256" key="1">
    <source>
        <dbReference type="ARBA" id="ARBA00004651"/>
    </source>
</evidence>
<feature type="transmembrane region" description="Helical" evidence="6">
    <location>
        <begin position="137"/>
        <end position="160"/>
    </location>
</feature>
<name>A0ABS1FHK0_9PROT</name>
<feature type="transmembrane region" description="Helical" evidence="6">
    <location>
        <begin position="204"/>
        <end position="226"/>
    </location>
</feature>
<organism evidence="8 9">
    <name type="scientific">Azospirillum endophyticum</name>
    <dbReference type="NCBI Taxonomy" id="2800326"/>
    <lineage>
        <taxon>Bacteria</taxon>
        <taxon>Pseudomonadati</taxon>
        <taxon>Pseudomonadota</taxon>
        <taxon>Alphaproteobacteria</taxon>
        <taxon>Rhodospirillales</taxon>
        <taxon>Azospirillaceae</taxon>
        <taxon>Azospirillum</taxon>
    </lineage>
</organism>
<feature type="domain" description="Major facilitator superfamily (MFS) profile" evidence="7">
    <location>
        <begin position="12"/>
        <end position="382"/>
    </location>
</feature>
<keyword evidence="2" id="KW-1003">Cell membrane</keyword>
<evidence type="ECO:0000313" key="8">
    <source>
        <dbReference type="EMBL" id="MBK1842877.1"/>
    </source>
</evidence>
<dbReference type="PROSITE" id="PS50850">
    <property type="entry name" value="MFS"/>
    <property type="match status" value="1"/>
</dbReference>
<proteinExistence type="predicted"/>
<dbReference type="InterPro" id="IPR050189">
    <property type="entry name" value="MFS_Efflux_Transporters"/>
</dbReference>
<evidence type="ECO:0000256" key="2">
    <source>
        <dbReference type="ARBA" id="ARBA00022475"/>
    </source>
</evidence>
<gene>
    <name evidence="8" type="ORF">JHL17_36340</name>
</gene>
<dbReference type="PANTHER" id="PTHR43124:SF3">
    <property type="entry name" value="CHLORAMPHENICOL EFFLUX PUMP RV0191"/>
    <property type="match status" value="1"/>
</dbReference>
<feature type="transmembrane region" description="Helical" evidence="6">
    <location>
        <begin position="107"/>
        <end position="125"/>
    </location>
</feature>
<dbReference type="InterPro" id="IPR036259">
    <property type="entry name" value="MFS_trans_sf"/>
</dbReference>
<keyword evidence="4 6" id="KW-1133">Transmembrane helix</keyword>
<dbReference type="CDD" id="cd17324">
    <property type="entry name" value="MFS_NepI_like"/>
    <property type="match status" value="1"/>
</dbReference>
<keyword evidence="9" id="KW-1185">Reference proteome</keyword>
<evidence type="ECO:0000259" key="7">
    <source>
        <dbReference type="PROSITE" id="PS50850"/>
    </source>
</evidence>
<evidence type="ECO:0000313" key="9">
    <source>
        <dbReference type="Proteomes" id="UP000652760"/>
    </source>
</evidence>
<dbReference type="Proteomes" id="UP000652760">
    <property type="component" value="Unassembled WGS sequence"/>
</dbReference>
<dbReference type="InterPro" id="IPR020846">
    <property type="entry name" value="MFS_dom"/>
</dbReference>
<evidence type="ECO:0000256" key="3">
    <source>
        <dbReference type="ARBA" id="ARBA00022692"/>
    </source>
</evidence>
<feature type="transmembrane region" description="Helical" evidence="6">
    <location>
        <begin position="166"/>
        <end position="184"/>
    </location>
</feature>
<dbReference type="InterPro" id="IPR011701">
    <property type="entry name" value="MFS"/>
</dbReference>
<evidence type="ECO:0000256" key="5">
    <source>
        <dbReference type="ARBA" id="ARBA00023136"/>
    </source>
</evidence>
<protein>
    <submittedName>
        <fullName evidence="8">MFS transporter</fullName>
    </submittedName>
</protein>
<keyword evidence="5 6" id="KW-0472">Membrane</keyword>
<dbReference type="Pfam" id="PF07690">
    <property type="entry name" value="MFS_1"/>
    <property type="match status" value="1"/>
</dbReference>
<feature type="transmembrane region" description="Helical" evidence="6">
    <location>
        <begin position="272"/>
        <end position="289"/>
    </location>
</feature>
<comment type="caution">
    <text evidence="8">The sequence shown here is derived from an EMBL/GenBank/DDBJ whole genome shotgun (WGS) entry which is preliminary data.</text>
</comment>
<dbReference type="EMBL" id="JAENHM010000095">
    <property type="protein sequence ID" value="MBK1842877.1"/>
    <property type="molecule type" value="Genomic_DNA"/>
</dbReference>
<evidence type="ECO:0000256" key="6">
    <source>
        <dbReference type="SAM" id="Phobius"/>
    </source>
</evidence>